<organism evidence="2 3">
    <name type="scientific">Paenibacillus hunanensis</name>
    <dbReference type="NCBI Taxonomy" id="539262"/>
    <lineage>
        <taxon>Bacteria</taxon>
        <taxon>Bacillati</taxon>
        <taxon>Bacillota</taxon>
        <taxon>Bacilli</taxon>
        <taxon>Bacillales</taxon>
        <taxon>Paenibacillaceae</taxon>
        <taxon>Paenibacillus</taxon>
    </lineage>
</organism>
<dbReference type="SUPFAM" id="SSF53067">
    <property type="entry name" value="Actin-like ATPase domain"/>
    <property type="match status" value="2"/>
</dbReference>
<dbReference type="InterPro" id="IPR000905">
    <property type="entry name" value="Gcp-like_dom"/>
</dbReference>
<proteinExistence type="predicted"/>
<dbReference type="PANTHER" id="PTHR11735">
    <property type="entry name" value="TRNA N6-ADENOSINE THREONYLCARBAMOYLTRANSFERASE"/>
    <property type="match status" value="1"/>
</dbReference>
<gene>
    <name evidence="2" type="ORF">JOC58_001266</name>
</gene>
<dbReference type="PANTHER" id="PTHR11735:SF11">
    <property type="entry name" value="TRNA THREONYLCARBAMOYLADENOSINE BIOSYNTHESIS PROTEIN TSAB"/>
    <property type="match status" value="1"/>
</dbReference>
<dbReference type="Gene3D" id="3.30.420.40">
    <property type="match status" value="1"/>
</dbReference>
<evidence type="ECO:0000313" key="3">
    <source>
        <dbReference type="Proteomes" id="UP001185028"/>
    </source>
</evidence>
<evidence type="ECO:0000313" key="2">
    <source>
        <dbReference type="EMBL" id="MDR6243379.1"/>
    </source>
</evidence>
<feature type="domain" description="Gcp-like" evidence="1">
    <location>
        <begin position="39"/>
        <end position="117"/>
    </location>
</feature>
<protein>
    <submittedName>
        <fullName evidence="2">tRNA threonylcarbamoyladenosine biosynthesis protein TsaB</fullName>
    </submittedName>
</protein>
<dbReference type="InterPro" id="IPR043129">
    <property type="entry name" value="ATPase_NBD"/>
</dbReference>
<dbReference type="RefSeq" id="WP_229685545.1">
    <property type="nucleotide sequence ID" value="NZ_BMMB01000001.1"/>
</dbReference>
<keyword evidence="3" id="KW-1185">Reference proteome</keyword>
<evidence type="ECO:0000259" key="1">
    <source>
        <dbReference type="Pfam" id="PF00814"/>
    </source>
</evidence>
<dbReference type="Proteomes" id="UP001185028">
    <property type="component" value="Unassembled WGS sequence"/>
</dbReference>
<dbReference type="EMBL" id="JAVDQH010000004">
    <property type="protein sequence ID" value="MDR6243379.1"/>
    <property type="molecule type" value="Genomic_DNA"/>
</dbReference>
<dbReference type="NCBIfam" id="TIGR03725">
    <property type="entry name" value="T6A_YeaZ"/>
    <property type="match status" value="1"/>
</dbReference>
<name>A0ABU1IW26_9BACL</name>
<reference evidence="2 3" key="1">
    <citation type="submission" date="2023-07" db="EMBL/GenBank/DDBJ databases">
        <title>Genomic Encyclopedia of Type Strains, Phase IV (KMG-IV): sequencing the most valuable type-strain genomes for metagenomic binning, comparative biology and taxonomic classification.</title>
        <authorList>
            <person name="Goeker M."/>
        </authorList>
    </citation>
    <scope>NUCLEOTIDE SEQUENCE [LARGE SCALE GENOMIC DNA]</scope>
    <source>
        <strain evidence="2 3">DSM 22170</strain>
    </source>
</reference>
<accession>A0ABU1IW26</accession>
<comment type="caution">
    <text evidence="2">The sequence shown here is derived from an EMBL/GenBank/DDBJ whole genome shotgun (WGS) entry which is preliminary data.</text>
</comment>
<dbReference type="Pfam" id="PF00814">
    <property type="entry name" value="TsaD"/>
    <property type="match status" value="1"/>
</dbReference>
<dbReference type="CDD" id="cd24032">
    <property type="entry name" value="ASKHA_NBD_TsaB"/>
    <property type="match status" value="1"/>
</dbReference>
<sequence>MSEMNEQPRKRFLVLDTSTAAQVVAVMEGQKVLAAESSNADRNHSVGLLDSIARMLEAASVSRRELDGIAVGVGPGSYTGIRIAVTTAKTLAWTLQLPVAGFSSLAALALSGYLQATGNGEKKDANTLINTSASGADELSNQATADANQQQTEQSVSAATTQSWIVPLMDARRGQVYTGLFTTEGEGVPHCVEADRIVLMDDWVDQLIERYRVLAEQERPANVYIVGDTALHEQRVAKLVELAGDRVQLLACSLEAEDAGSVGAAALLSGQSEPAHTLLPNYTQLSEAEANLLRHS</sequence>
<dbReference type="InterPro" id="IPR022496">
    <property type="entry name" value="T6A_TsaB"/>
</dbReference>